<proteinExistence type="predicted"/>
<keyword evidence="3" id="KW-1185">Reference proteome</keyword>
<sequence length="139" mass="14363">MFKLFQVIKEEGEDAVRKTIWTMFAAFLLVIAVGFAAAASAVALSNYVPMSVALAISAGGVVVVGLVCLIVAERDHYHTPAEPQASTPPATLNLLNSGLVDQATQQLLLEKVKSKPAGVLAIAAAAGLAVAALDAFDDD</sequence>
<keyword evidence="1" id="KW-0812">Transmembrane</keyword>
<reference evidence="2 3" key="1">
    <citation type="submission" date="2017-12" db="EMBL/GenBank/DDBJ databases">
        <authorList>
            <person name="Hurst M.R.H."/>
        </authorList>
    </citation>
    <scope>NUCLEOTIDE SEQUENCE [LARGE SCALE GENOMIC DNA]</scope>
    <source>
        <strain evidence="2 3">SY-3-19</strain>
    </source>
</reference>
<dbReference type="Proteomes" id="UP000239504">
    <property type="component" value="Unassembled WGS sequence"/>
</dbReference>
<keyword evidence="1" id="KW-0472">Membrane</keyword>
<gene>
    <name evidence="2" type="ORF">CW354_00340</name>
</gene>
<dbReference type="EMBL" id="PJCH01000001">
    <property type="protein sequence ID" value="PQA89361.1"/>
    <property type="molecule type" value="Genomic_DNA"/>
</dbReference>
<keyword evidence="1" id="KW-1133">Transmembrane helix</keyword>
<dbReference type="InterPro" id="IPR009937">
    <property type="entry name" value="Phage_holin_3_6"/>
</dbReference>
<evidence type="ECO:0000256" key="1">
    <source>
        <dbReference type="SAM" id="Phobius"/>
    </source>
</evidence>
<name>A0A2S7KA59_9PROT</name>
<accession>A0A2S7KA59</accession>
<protein>
    <submittedName>
        <fullName evidence="2">Uncharacterized protein</fullName>
    </submittedName>
</protein>
<dbReference type="RefSeq" id="WP_104828063.1">
    <property type="nucleotide sequence ID" value="NZ_PJCH01000001.1"/>
</dbReference>
<organism evidence="2 3">
    <name type="scientific">Hyphococcus luteus</name>
    <dbReference type="NCBI Taxonomy" id="2058213"/>
    <lineage>
        <taxon>Bacteria</taxon>
        <taxon>Pseudomonadati</taxon>
        <taxon>Pseudomonadota</taxon>
        <taxon>Alphaproteobacteria</taxon>
        <taxon>Parvularculales</taxon>
        <taxon>Parvularculaceae</taxon>
        <taxon>Hyphococcus</taxon>
    </lineage>
</organism>
<evidence type="ECO:0000313" key="2">
    <source>
        <dbReference type="EMBL" id="PQA89361.1"/>
    </source>
</evidence>
<dbReference type="AlphaFoldDB" id="A0A2S7KA59"/>
<comment type="caution">
    <text evidence="2">The sequence shown here is derived from an EMBL/GenBank/DDBJ whole genome shotgun (WGS) entry which is preliminary data.</text>
</comment>
<feature type="transmembrane region" description="Helical" evidence="1">
    <location>
        <begin position="20"/>
        <end position="44"/>
    </location>
</feature>
<evidence type="ECO:0000313" key="3">
    <source>
        <dbReference type="Proteomes" id="UP000239504"/>
    </source>
</evidence>
<dbReference type="Pfam" id="PF07332">
    <property type="entry name" value="Phage_holin_3_6"/>
    <property type="match status" value="1"/>
</dbReference>
<feature type="transmembrane region" description="Helical" evidence="1">
    <location>
        <begin position="117"/>
        <end position="136"/>
    </location>
</feature>
<feature type="transmembrane region" description="Helical" evidence="1">
    <location>
        <begin position="50"/>
        <end position="72"/>
    </location>
</feature>